<keyword evidence="1" id="KW-0732">Signal</keyword>
<evidence type="ECO:0000313" key="3">
    <source>
        <dbReference type="Proteomes" id="UP000242188"/>
    </source>
</evidence>
<dbReference type="OrthoDB" id="6045871at2759"/>
<feature type="chain" id="PRO_5012306999" evidence="1">
    <location>
        <begin position="22"/>
        <end position="137"/>
    </location>
</feature>
<name>A0A210Q0X2_MIZYE</name>
<gene>
    <name evidence="2" type="ORF">KP79_PYT19441</name>
</gene>
<comment type="caution">
    <text evidence="2">The sequence shown here is derived from an EMBL/GenBank/DDBJ whole genome shotgun (WGS) entry which is preliminary data.</text>
</comment>
<accession>A0A210Q0X2</accession>
<feature type="signal peptide" evidence="1">
    <location>
        <begin position="1"/>
        <end position="21"/>
    </location>
</feature>
<reference evidence="2 3" key="1">
    <citation type="journal article" date="2017" name="Nat. Ecol. Evol.">
        <title>Scallop genome provides insights into evolution of bilaterian karyotype and development.</title>
        <authorList>
            <person name="Wang S."/>
            <person name="Zhang J."/>
            <person name="Jiao W."/>
            <person name="Li J."/>
            <person name="Xun X."/>
            <person name="Sun Y."/>
            <person name="Guo X."/>
            <person name="Huan P."/>
            <person name="Dong B."/>
            <person name="Zhang L."/>
            <person name="Hu X."/>
            <person name="Sun X."/>
            <person name="Wang J."/>
            <person name="Zhao C."/>
            <person name="Wang Y."/>
            <person name="Wang D."/>
            <person name="Huang X."/>
            <person name="Wang R."/>
            <person name="Lv J."/>
            <person name="Li Y."/>
            <person name="Zhang Z."/>
            <person name="Liu B."/>
            <person name="Lu W."/>
            <person name="Hui Y."/>
            <person name="Liang J."/>
            <person name="Zhou Z."/>
            <person name="Hou R."/>
            <person name="Li X."/>
            <person name="Liu Y."/>
            <person name="Li H."/>
            <person name="Ning X."/>
            <person name="Lin Y."/>
            <person name="Zhao L."/>
            <person name="Xing Q."/>
            <person name="Dou J."/>
            <person name="Li Y."/>
            <person name="Mao J."/>
            <person name="Guo H."/>
            <person name="Dou H."/>
            <person name="Li T."/>
            <person name="Mu C."/>
            <person name="Jiang W."/>
            <person name="Fu Q."/>
            <person name="Fu X."/>
            <person name="Miao Y."/>
            <person name="Liu J."/>
            <person name="Yu Q."/>
            <person name="Li R."/>
            <person name="Liao H."/>
            <person name="Li X."/>
            <person name="Kong Y."/>
            <person name="Jiang Z."/>
            <person name="Chourrout D."/>
            <person name="Li R."/>
            <person name="Bao Z."/>
        </authorList>
    </citation>
    <scope>NUCLEOTIDE SEQUENCE [LARGE SCALE GENOMIC DNA]</scope>
    <source>
        <strain evidence="2 3">PY_sf001</strain>
    </source>
</reference>
<evidence type="ECO:0000256" key="1">
    <source>
        <dbReference type="SAM" id="SignalP"/>
    </source>
</evidence>
<dbReference type="AlphaFoldDB" id="A0A210Q0X2"/>
<keyword evidence="3" id="KW-1185">Reference proteome</keyword>
<evidence type="ECO:0000313" key="2">
    <source>
        <dbReference type="EMBL" id="OWF42355.1"/>
    </source>
</evidence>
<dbReference type="Proteomes" id="UP000242188">
    <property type="component" value="Unassembled WGS sequence"/>
</dbReference>
<dbReference type="EMBL" id="NEDP02005295">
    <property type="protein sequence ID" value="OWF42355.1"/>
    <property type="molecule type" value="Genomic_DNA"/>
</dbReference>
<organism evidence="2 3">
    <name type="scientific">Mizuhopecten yessoensis</name>
    <name type="common">Japanese scallop</name>
    <name type="synonym">Patinopecten yessoensis</name>
    <dbReference type="NCBI Taxonomy" id="6573"/>
    <lineage>
        <taxon>Eukaryota</taxon>
        <taxon>Metazoa</taxon>
        <taxon>Spiralia</taxon>
        <taxon>Lophotrochozoa</taxon>
        <taxon>Mollusca</taxon>
        <taxon>Bivalvia</taxon>
        <taxon>Autobranchia</taxon>
        <taxon>Pteriomorphia</taxon>
        <taxon>Pectinida</taxon>
        <taxon>Pectinoidea</taxon>
        <taxon>Pectinidae</taxon>
        <taxon>Mizuhopecten</taxon>
    </lineage>
</organism>
<sequence>MDHPCGLLLVTLLAAIVTVHASHLYVVQDTPCHTSSDCPLDACCREIDGQLITLSGTFDAVGPFLDNHNGTCVPLLAQHGEHCGEFCQCDKDQGLMCYRHFSDHEFAPSMCREKTFVEKQRQKWIACYKDPKCKLPM</sequence>
<proteinExistence type="predicted"/>
<protein>
    <submittedName>
        <fullName evidence="2">Uncharacterized protein</fullName>
    </submittedName>
</protein>